<sequence length="151" mass="16917">QYNQILIFYRYPILNNSIMALDILKFVWSIPTISNTGSSGNLNYNFTNNMFLLDVSQKDSYKWVTSYELTKSFQLTSTASIPISKIPSTSVFSSNTSNTLPINYGAIIGGTIEGITELIILSTVAVIVIKRYGHPPNFFTLQEEESNQKIS</sequence>
<comment type="caution">
    <text evidence="1">The sequence shown here is derived from an EMBL/GenBank/DDBJ whole genome shotgun (WGS) entry which is preliminary data.</text>
</comment>
<gene>
    <name evidence="1" type="ORF">DEBURN_LOCUS10828</name>
</gene>
<dbReference type="EMBL" id="CAJVPK010003934">
    <property type="protein sequence ID" value="CAG8632343.1"/>
    <property type="molecule type" value="Genomic_DNA"/>
</dbReference>
<protein>
    <submittedName>
        <fullName evidence="1">5438_t:CDS:1</fullName>
    </submittedName>
</protein>
<name>A0A9N9DAW3_9GLOM</name>
<proteinExistence type="predicted"/>
<organism evidence="1 2">
    <name type="scientific">Diversispora eburnea</name>
    <dbReference type="NCBI Taxonomy" id="1213867"/>
    <lineage>
        <taxon>Eukaryota</taxon>
        <taxon>Fungi</taxon>
        <taxon>Fungi incertae sedis</taxon>
        <taxon>Mucoromycota</taxon>
        <taxon>Glomeromycotina</taxon>
        <taxon>Glomeromycetes</taxon>
        <taxon>Diversisporales</taxon>
        <taxon>Diversisporaceae</taxon>
        <taxon>Diversispora</taxon>
    </lineage>
</organism>
<dbReference type="OrthoDB" id="2488376at2759"/>
<reference evidence="1" key="1">
    <citation type="submission" date="2021-06" db="EMBL/GenBank/DDBJ databases">
        <authorList>
            <person name="Kallberg Y."/>
            <person name="Tangrot J."/>
            <person name="Rosling A."/>
        </authorList>
    </citation>
    <scope>NUCLEOTIDE SEQUENCE</scope>
    <source>
        <strain evidence="1">AZ414A</strain>
    </source>
</reference>
<evidence type="ECO:0000313" key="1">
    <source>
        <dbReference type="EMBL" id="CAG8632343.1"/>
    </source>
</evidence>
<accession>A0A9N9DAW3</accession>
<evidence type="ECO:0000313" key="2">
    <source>
        <dbReference type="Proteomes" id="UP000789706"/>
    </source>
</evidence>
<feature type="non-terminal residue" evidence="1">
    <location>
        <position position="151"/>
    </location>
</feature>
<dbReference type="AlphaFoldDB" id="A0A9N9DAW3"/>
<dbReference type="Proteomes" id="UP000789706">
    <property type="component" value="Unassembled WGS sequence"/>
</dbReference>
<keyword evidence="2" id="KW-1185">Reference proteome</keyword>